<dbReference type="Gene3D" id="1.10.357.10">
    <property type="entry name" value="Tetracycline Repressor, domain 2"/>
    <property type="match status" value="1"/>
</dbReference>
<comment type="caution">
    <text evidence="4">The sequence shown here is derived from an EMBL/GenBank/DDBJ whole genome shotgun (WGS) entry which is preliminary data.</text>
</comment>
<dbReference type="GO" id="GO:0000976">
    <property type="term" value="F:transcription cis-regulatory region binding"/>
    <property type="evidence" value="ECO:0007669"/>
    <property type="project" value="TreeGrafter"/>
</dbReference>
<sequence length="214" mass="25159">MKSGNGQRKRLPRAERERLIIEEAVRFFSEVGFEGQTRALAERLGVTQPLLYRYFADKEALIERVFDEVFLRRWRPEWEELLRDRKRPLDERLIDFYQNYCSTIFNAEWIRIFMFAGLKGEGVNQRYFDIVSNNILKPFCAELRHDLGLPTAETRPICEEEVNLAWALHGSISYIALRKWIYKLPVPENIDNLIATSVRAYLQGSGNVMKQILA</sequence>
<evidence type="ECO:0000313" key="5">
    <source>
        <dbReference type="Proteomes" id="UP000233293"/>
    </source>
</evidence>
<organism evidence="4 5">
    <name type="scientific">Telmatospirillum siberiense</name>
    <dbReference type="NCBI Taxonomy" id="382514"/>
    <lineage>
        <taxon>Bacteria</taxon>
        <taxon>Pseudomonadati</taxon>
        <taxon>Pseudomonadota</taxon>
        <taxon>Alphaproteobacteria</taxon>
        <taxon>Rhodospirillales</taxon>
        <taxon>Rhodospirillaceae</taxon>
        <taxon>Telmatospirillum</taxon>
    </lineage>
</organism>
<feature type="domain" description="HTH tetR-type" evidence="3">
    <location>
        <begin position="14"/>
        <end position="73"/>
    </location>
</feature>
<dbReference type="InterPro" id="IPR009057">
    <property type="entry name" value="Homeodomain-like_sf"/>
</dbReference>
<keyword evidence="5" id="KW-1185">Reference proteome</keyword>
<name>A0A2N3PWR8_9PROT</name>
<dbReference type="PRINTS" id="PR00455">
    <property type="entry name" value="HTHTETR"/>
</dbReference>
<keyword evidence="1 2" id="KW-0238">DNA-binding</keyword>
<dbReference type="SUPFAM" id="SSF46689">
    <property type="entry name" value="Homeodomain-like"/>
    <property type="match status" value="1"/>
</dbReference>
<dbReference type="RefSeq" id="WP_101250371.1">
    <property type="nucleotide sequence ID" value="NZ_PIUM01000008.1"/>
</dbReference>
<evidence type="ECO:0000313" key="4">
    <source>
        <dbReference type="EMBL" id="PKU24828.1"/>
    </source>
</evidence>
<evidence type="ECO:0000259" key="3">
    <source>
        <dbReference type="PROSITE" id="PS50977"/>
    </source>
</evidence>
<dbReference type="GO" id="GO:0003700">
    <property type="term" value="F:DNA-binding transcription factor activity"/>
    <property type="evidence" value="ECO:0007669"/>
    <property type="project" value="TreeGrafter"/>
</dbReference>
<dbReference type="PANTHER" id="PTHR30055:SF181">
    <property type="entry name" value="BLR6905 PROTEIN"/>
    <property type="match status" value="1"/>
</dbReference>
<gene>
    <name evidence="4" type="ORF">CWS72_09590</name>
</gene>
<dbReference type="Proteomes" id="UP000233293">
    <property type="component" value="Unassembled WGS sequence"/>
</dbReference>
<protein>
    <submittedName>
        <fullName evidence="4">TetR family transcriptional regulator</fullName>
    </submittedName>
</protein>
<dbReference type="EMBL" id="PIUM01000008">
    <property type="protein sequence ID" value="PKU24828.1"/>
    <property type="molecule type" value="Genomic_DNA"/>
</dbReference>
<dbReference type="PANTHER" id="PTHR30055">
    <property type="entry name" value="HTH-TYPE TRANSCRIPTIONAL REGULATOR RUTR"/>
    <property type="match status" value="1"/>
</dbReference>
<evidence type="ECO:0000256" key="1">
    <source>
        <dbReference type="ARBA" id="ARBA00023125"/>
    </source>
</evidence>
<proteinExistence type="predicted"/>
<evidence type="ECO:0000256" key="2">
    <source>
        <dbReference type="PROSITE-ProRule" id="PRU00335"/>
    </source>
</evidence>
<dbReference type="InterPro" id="IPR001647">
    <property type="entry name" value="HTH_TetR"/>
</dbReference>
<dbReference type="Pfam" id="PF00440">
    <property type="entry name" value="TetR_N"/>
    <property type="match status" value="1"/>
</dbReference>
<reference evidence="5" key="1">
    <citation type="submission" date="2017-12" db="EMBL/GenBank/DDBJ databases">
        <title>Draft genome sequence of Telmatospirillum siberiense 26-4b1T, an acidotolerant peatland alphaproteobacterium potentially involved in sulfur cycling.</title>
        <authorList>
            <person name="Hausmann B."/>
            <person name="Pjevac P."/>
            <person name="Schreck K."/>
            <person name="Herbold C.W."/>
            <person name="Daims H."/>
            <person name="Wagner M."/>
            <person name="Pester M."/>
            <person name="Loy A."/>
        </authorList>
    </citation>
    <scope>NUCLEOTIDE SEQUENCE [LARGE SCALE GENOMIC DNA]</scope>
    <source>
        <strain evidence="5">26-4b1</strain>
    </source>
</reference>
<dbReference type="AlphaFoldDB" id="A0A2N3PWR8"/>
<dbReference type="InterPro" id="IPR050109">
    <property type="entry name" value="HTH-type_TetR-like_transc_reg"/>
</dbReference>
<dbReference type="PROSITE" id="PS50977">
    <property type="entry name" value="HTH_TETR_2"/>
    <property type="match status" value="1"/>
</dbReference>
<dbReference type="OrthoDB" id="7465645at2"/>
<feature type="DNA-binding region" description="H-T-H motif" evidence="2">
    <location>
        <begin position="36"/>
        <end position="55"/>
    </location>
</feature>
<accession>A0A2N3PWR8</accession>